<protein>
    <submittedName>
        <fullName evidence="1">Positive regulator of sigma E activity</fullName>
    </submittedName>
</protein>
<dbReference type="OrthoDB" id="8536337at2"/>
<keyword evidence="2" id="KW-1185">Reference proteome</keyword>
<dbReference type="RefSeq" id="WP_145770907.1">
    <property type="nucleotide sequence ID" value="NZ_LR778301.1"/>
</dbReference>
<dbReference type="PIRSF" id="PIRSF004923">
    <property type="entry name" value="RseC"/>
    <property type="match status" value="1"/>
</dbReference>
<evidence type="ECO:0000313" key="2">
    <source>
        <dbReference type="Proteomes" id="UP000515733"/>
    </source>
</evidence>
<dbReference type="Pfam" id="PF04246">
    <property type="entry name" value="RseC_MucC"/>
    <property type="match status" value="1"/>
</dbReference>
<dbReference type="InterPro" id="IPR026268">
    <property type="entry name" value="RseC"/>
</dbReference>
<reference evidence="1 2" key="1">
    <citation type="submission" date="2020-03" db="EMBL/GenBank/DDBJ databases">
        <authorList>
            <consortium name="Genoscope - CEA"/>
            <person name="William W."/>
        </authorList>
    </citation>
    <scope>NUCLEOTIDE SEQUENCE [LARGE SCALE GENOMIC DNA]</scope>
    <source>
        <strain evidence="2">DSM 16959</strain>
    </source>
</reference>
<dbReference type="InterPro" id="IPR007359">
    <property type="entry name" value="SigmaE_reg_RseC_MucC"/>
</dbReference>
<dbReference type="PANTHER" id="PTHR35867">
    <property type="entry name" value="PROTEIN RSEC"/>
    <property type="match status" value="1"/>
</dbReference>
<organism evidence="1 2">
    <name type="scientific">Denitratisoma oestradiolicum</name>
    <dbReference type="NCBI Taxonomy" id="311182"/>
    <lineage>
        <taxon>Bacteria</taxon>
        <taxon>Pseudomonadati</taxon>
        <taxon>Pseudomonadota</taxon>
        <taxon>Betaproteobacteria</taxon>
        <taxon>Nitrosomonadales</taxon>
        <taxon>Sterolibacteriaceae</taxon>
        <taxon>Denitratisoma</taxon>
    </lineage>
</organism>
<dbReference type="Proteomes" id="UP000515733">
    <property type="component" value="Chromosome"/>
</dbReference>
<dbReference type="PANTHER" id="PTHR35867:SF1">
    <property type="entry name" value="PROTEIN RSEC"/>
    <property type="match status" value="1"/>
</dbReference>
<dbReference type="AlphaFoldDB" id="A0A6S6XTN9"/>
<dbReference type="KEGG" id="doe:DENOEST_2200"/>
<dbReference type="EMBL" id="LR778301">
    <property type="protein sequence ID" value="CAB1369365.1"/>
    <property type="molecule type" value="Genomic_DNA"/>
</dbReference>
<evidence type="ECO:0000313" key="1">
    <source>
        <dbReference type="EMBL" id="CAB1369365.1"/>
    </source>
</evidence>
<gene>
    <name evidence="1" type="ORF">DENOEST_2200</name>
</gene>
<name>A0A6S6XTN9_9PROT</name>
<sequence>MSTVEAVVSGLENGMAVVDVARTSGCGRCHEQGGCGGVMGGTSACATRQYRVPNTIQARVGDVVMLSVPEGVVLKAALASYGACVLLAIVGAALVTVAGGGDGVAVLGALSGLTLGLLLLRWNRRRWERATDVGLSIHFK</sequence>
<proteinExistence type="predicted"/>
<accession>A0A6S6XTN9</accession>